<name>A0A074M409_ERYLO</name>
<evidence type="ECO:0000313" key="3">
    <source>
        <dbReference type="Proteomes" id="UP000027647"/>
    </source>
</evidence>
<dbReference type="STRING" id="1044.EH31_12035"/>
<reference evidence="2 3" key="1">
    <citation type="submission" date="2014-04" db="EMBL/GenBank/DDBJ databases">
        <title>A comprehensive comparison of genomes of Erythrobacter spp. strains.</title>
        <authorList>
            <person name="Zheng Q."/>
        </authorList>
    </citation>
    <scope>NUCLEOTIDE SEQUENCE [LARGE SCALE GENOMIC DNA]</scope>
    <source>
        <strain evidence="2 3">DSM 6997</strain>
    </source>
</reference>
<proteinExistence type="predicted"/>
<sequence>MDRNFSKIEEREGRDATHRAQKVDTHPTHGCIEDFCGFSEMLIAPRDDSLLQTFAIPPFFAMADSISIEANR</sequence>
<accession>A0A074M409</accession>
<evidence type="ECO:0000256" key="1">
    <source>
        <dbReference type="SAM" id="MobiDB-lite"/>
    </source>
</evidence>
<dbReference type="Proteomes" id="UP000027647">
    <property type="component" value="Unassembled WGS sequence"/>
</dbReference>
<dbReference type="EMBL" id="JMIW01000005">
    <property type="protein sequence ID" value="KEO89371.1"/>
    <property type="molecule type" value="Genomic_DNA"/>
</dbReference>
<organism evidence="2 3">
    <name type="scientific">Erythrobacter longus</name>
    <dbReference type="NCBI Taxonomy" id="1044"/>
    <lineage>
        <taxon>Bacteria</taxon>
        <taxon>Pseudomonadati</taxon>
        <taxon>Pseudomonadota</taxon>
        <taxon>Alphaproteobacteria</taxon>
        <taxon>Sphingomonadales</taxon>
        <taxon>Erythrobacteraceae</taxon>
        <taxon>Erythrobacter/Porphyrobacter group</taxon>
        <taxon>Erythrobacter</taxon>
    </lineage>
</organism>
<feature type="region of interest" description="Disordered" evidence="1">
    <location>
        <begin position="1"/>
        <end position="25"/>
    </location>
</feature>
<evidence type="ECO:0000313" key="2">
    <source>
        <dbReference type="EMBL" id="KEO89371.1"/>
    </source>
</evidence>
<protein>
    <submittedName>
        <fullName evidence="2">Uncharacterized protein</fullName>
    </submittedName>
</protein>
<gene>
    <name evidence="2" type="ORF">EH31_12035</name>
</gene>
<dbReference type="AlphaFoldDB" id="A0A074M409"/>
<keyword evidence="3" id="KW-1185">Reference proteome</keyword>
<comment type="caution">
    <text evidence="2">The sequence shown here is derived from an EMBL/GenBank/DDBJ whole genome shotgun (WGS) entry which is preliminary data.</text>
</comment>